<organism evidence="19 20">
    <name type="scientific">Caenorhabditis angaria</name>
    <dbReference type="NCBI Taxonomy" id="860376"/>
    <lineage>
        <taxon>Eukaryota</taxon>
        <taxon>Metazoa</taxon>
        <taxon>Ecdysozoa</taxon>
        <taxon>Nematoda</taxon>
        <taxon>Chromadorea</taxon>
        <taxon>Rhabditida</taxon>
        <taxon>Rhabditina</taxon>
        <taxon>Rhabditomorpha</taxon>
        <taxon>Rhabditoidea</taxon>
        <taxon>Rhabditidae</taxon>
        <taxon>Peloderinae</taxon>
        <taxon>Caenorhabditis</taxon>
    </lineage>
</organism>
<dbReference type="SMART" id="SM00235">
    <property type="entry name" value="ZnMc"/>
    <property type="match status" value="1"/>
</dbReference>
<dbReference type="InterPro" id="IPR034035">
    <property type="entry name" value="Astacin-like_dom"/>
</dbReference>
<comment type="caution">
    <text evidence="14">Lacks conserved residue(s) required for the propagation of feature annotation.</text>
</comment>
<comment type="subcellular location">
    <subcellularLocation>
        <location evidence="1 13">Secreted</location>
    </subcellularLocation>
</comment>
<protein>
    <recommendedName>
        <fullName evidence="13">Zinc metalloproteinase</fullName>
    </recommendedName>
</protein>
<keyword evidence="6 13" id="KW-0732">Signal</keyword>
<dbReference type="Gene3D" id="2.60.120.290">
    <property type="entry name" value="Spermadhesin, CUB domain"/>
    <property type="match status" value="1"/>
</dbReference>
<evidence type="ECO:0000259" key="18">
    <source>
        <dbReference type="PROSITE" id="PS51864"/>
    </source>
</evidence>
<keyword evidence="2 13" id="KW-0964">Secreted</keyword>
<proteinExistence type="predicted"/>
<dbReference type="GO" id="GO:0018996">
    <property type="term" value="P:molting cycle, collagen and cuticulin-based cuticle"/>
    <property type="evidence" value="ECO:0007669"/>
    <property type="project" value="InterPro"/>
</dbReference>
<dbReference type="InterPro" id="IPR017050">
    <property type="entry name" value="Metallopeptidase_nem"/>
</dbReference>
<dbReference type="PROSITE" id="PS51864">
    <property type="entry name" value="ASTACIN"/>
    <property type="match status" value="1"/>
</dbReference>
<evidence type="ECO:0000256" key="12">
    <source>
        <dbReference type="ARBA" id="ARBA00023180"/>
    </source>
</evidence>
<dbReference type="SUPFAM" id="SSF49854">
    <property type="entry name" value="Spermadhesin, CUB domain"/>
    <property type="match status" value="1"/>
</dbReference>
<feature type="signal peptide" evidence="13 16">
    <location>
        <begin position="1"/>
        <end position="18"/>
    </location>
</feature>
<sequence length="504" mass="57073">MFLFRIIPLILIFQNIYSINQNALEKILIAENQDTAEEREEIREIVQKAMSNFVPRKMGRQSLTAKKITEKRVYKGPRNNNTKHLEKINEKINEYTFESDIMLNLGQAKHIAESLEKGEGRVKRQAIIDKSLFWDVKKPIYYQFDSKLSSSNIANVRKAIKFWNDNSCLSFQESSTGANRLYLTSAGGCWSYVGKQSSNYQLVSVGPGCDSLGTACHELAHALGFWHQQSRADRDDYVFIDFSNIQPSLQYNFQKMSLKEAQLLGLPYDYGSIMQYWPYSFAIDSSQLTVYAKNQLDENSLGQREAPAFSDIRMVNTLYNCTQQCSSQLPCKNSGFTDSRNCQKCKCPHYFSGPLCDGLAQGSAQNCNGAIIKANSTWTSFNGLAGDPNSYSSSNNPTDCFWHIKAEPGQKIEMRLTKSLQSSICMEQCPWQSIEINMGKFDVYGWIICCSTYNNKVFTSQSNLIAIRGVLKYNQINFNIEYRAIGQADSSNPTTTSAKPQTCQ</sequence>
<evidence type="ECO:0000256" key="5">
    <source>
        <dbReference type="ARBA" id="ARBA00022723"/>
    </source>
</evidence>
<dbReference type="Gene3D" id="3.40.390.10">
    <property type="entry name" value="Collagenase (Catalytic Domain)"/>
    <property type="match status" value="1"/>
</dbReference>
<evidence type="ECO:0000256" key="10">
    <source>
        <dbReference type="ARBA" id="ARBA00023145"/>
    </source>
</evidence>
<dbReference type="GO" id="GO:0008270">
    <property type="term" value="F:zinc ion binding"/>
    <property type="evidence" value="ECO:0007669"/>
    <property type="project" value="UniProtKB-UniRule"/>
</dbReference>
<evidence type="ECO:0000256" key="7">
    <source>
        <dbReference type="ARBA" id="ARBA00022801"/>
    </source>
</evidence>
<evidence type="ECO:0000256" key="13">
    <source>
        <dbReference type="PIRNR" id="PIRNR036365"/>
    </source>
</evidence>
<feature type="chain" id="PRO_5040540011" description="Zinc metalloproteinase" evidence="13 16">
    <location>
        <begin position="19"/>
        <end position="504"/>
    </location>
</feature>
<dbReference type="PROSITE" id="PS01180">
    <property type="entry name" value="CUB"/>
    <property type="match status" value="1"/>
</dbReference>
<keyword evidence="9 15" id="KW-0482">Metalloprotease</keyword>
<dbReference type="PANTHER" id="PTHR10127:SF875">
    <property type="entry name" value="ZINC METALLOPROTEINASE NAS-28"/>
    <property type="match status" value="1"/>
</dbReference>
<evidence type="ECO:0000256" key="6">
    <source>
        <dbReference type="ARBA" id="ARBA00022729"/>
    </source>
</evidence>
<dbReference type="InterPro" id="IPR000859">
    <property type="entry name" value="CUB_dom"/>
</dbReference>
<evidence type="ECO:0000256" key="4">
    <source>
        <dbReference type="ARBA" id="ARBA00022670"/>
    </source>
</evidence>
<evidence type="ECO:0000256" key="9">
    <source>
        <dbReference type="ARBA" id="ARBA00023049"/>
    </source>
</evidence>
<feature type="domain" description="CUB" evidence="17">
    <location>
        <begin position="367"/>
        <end position="485"/>
    </location>
</feature>
<dbReference type="PANTHER" id="PTHR10127">
    <property type="entry name" value="DISCOIDIN, CUB, EGF, LAMININ , AND ZINC METALLOPROTEASE DOMAIN CONTAINING"/>
    <property type="match status" value="1"/>
</dbReference>
<evidence type="ECO:0000256" key="1">
    <source>
        <dbReference type="ARBA" id="ARBA00004613"/>
    </source>
</evidence>
<accession>A0A9P1IWZ6</accession>
<dbReference type="SUPFAM" id="SSF55486">
    <property type="entry name" value="Metalloproteases ('zincins'), catalytic domain"/>
    <property type="match status" value="1"/>
</dbReference>
<dbReference type="GO" id="GO:0004222">
    <property type="term" value="F:metalloendopeptidase activity"/>
    <property type="evidence" value="ECO:0007669"/>
    <property type="project" value="UniProtKB-UniRule"/>
</dbReference>
<gene>
    <name evidence="19" type="ORF">CAMP_LOCUS14324</name>
</gene>
<dbReference type="GO" id="GO:0006508">
    <property type="term" value="P:proteolysis"/>
    <property type="evidence" value="ECO:0007669"/>
    <property type="project" value="UniProtKB-KW"/>
</dbReference>
<comment type="cofactor">
    <cofactor evidence="15 16">
        <name>Zn(2+)</name>
        <dbReference type="ChEBI" id="CHEBI:29105"/>
    </cofactor>
    <text evidence="15 16">Binds 1 zinc ion per subunit.</text>
</comment>
<dbReference type="PRINTS" id="PR00480">
    <property type="entry name" value="ASTACIN"/>
</dbReference>
<comment type="caution">
    <text evidence="19">The sequence shown here is derived from an EMBL/GenBank/DDBJ whole genome shotgun (WGS) entry which is preliminary data.</text>
</comment>
<feature type="active site" evidence="15">
    <location>
        <position position="218"/>
    </location>
</feature>
<feature type="binding site" evidence="15">
    <location>
        <position position="227"/>
    </location>
    <ligand>
        <name>Zn(2+)</name>
        <dbReference type="ChEBI" id="CHEBI:29105"/>
        <note>catalytic</note>
    </ligand>
</feature>
<dbReference type="PIRSF" id="PIRSF036365">
    <property type="entry name" value="Astacin_nematoda"/>
    <property type="match status" value="1"/>
</dbReference>
<evidence type="ECO:0000313" key="20">
    <source>
        <dbReference type="Proteomes" id="UP001152747"/>
    </source>
</evidence>
<evidence type="ECO:0000256" key="11">
    <source>
        <dbReference type="ARBA" id="ARBA00023157"/>
    </source>
</evidence>
<feature type="domain" description="Peptidase M12A" evidence="18">
    <location>
        <begin position="125"/>
        <end position="322"/>
    </location>
</feature>
<dbReference type="InterPro" id="IPR001506">
    <property type="entry name" value="Peptidase_M12A"/>
</dbReference>
<evidence type="ECO:0000256" key="15">
    <source>
        <dbReference type="PROSITE-ProRule" id="PRU01211"/>
    </source>
</evidence>
<keyword evidence="12" id="KW-0325">Glycoprotein</keyword>
<evidence type="ECO:0000256" key="14">
    <source>
        <dbReference type="PROSITE-ProRule" id="PRU00059"/>
    </source>
</evidence>
<dbReference type="AlphaFoldDB" id="A0A9P1IWZ6"/>
<keyword evidence="8 15" id="KW-0862">Zinc</keyword>
<dbReference type="InterPro" id="IPR024079">
    <property type="entry name" value="MetalloPept_cat_dom_sf"/>
</dbReference>
<dbReference type="Pfam" id="PF01400">
    <property type="entry name" value="Astacin"/>
    <property type="match status" value="1"/>
</dbReference>
<evidence type="ECO:0000313" key="19">
    <source>
        <dbReference type="EMBL" id="CAI5451687.1"/>
    </source>
</evidence>
<keyword evidence="3" id="KW-0245">EGF-like domain</keyword>
<dbReference type="SMART" id="SM00042">
    <property type="entry name" value="CUB"/>
    <property type="match status" value="1"/>
</dbReference>
<feature type="binding site" evidence="15">
    <location>
        <position position="217"/>
    </location>
    <ligand>
        <name>Zn(2+)</name>
        <dbReference type="ChEBI" id="CHEBI:29105"/>
        <note>catalytic</note>
    </ligand>
</feature>
<evidence type="ECO:0000259" key="17">
    <source>
        <dbReference type="PROSITE" id="PS01180"/>
    </source>
</evidence>
<name>A0A9P1IWZ6_9PELO</name>
<reference evidence="19" key="1">
    <citation type="submission" date="2022-11" db="EMBL/GenBank/DDBJ databases">
        <authorList>
            <person name="Kikuchi T."/>
        </authorList>
    </citation>
    <scope>NUCLEOTIDE SEQUENCE</scope>
    <source>
        <strain evidence="19">PS1010</strain>
    </source>
</reference>
<keyword evidence="5 15" id="KW-0479">Metal-binding</keyword>
<dbReference type="FunFam" id="3.40.390.10:FF:000028">
    <property type="entry name" value="Zinc metalloproteinase"/>
    <property type="match status" value="1"/>
</dbReference>
<dbReference type="GO" id="GO:0005576">
    <property type="term" value="C:extracellular region"/>
    <property type="evidence" value="ECO:0007669"/>
    <property type="project" value="UniProtKB-SubCell"/>
</dbReference>
<evidence type="ECO:0000256" key="3">
    <source>
        <dbReference type="ARBA" id="ARBA00022536"/>
    </source>
</evidence>
<keyword evidence="11" id="KW-1015">Disulfide bond</keyword>
<keyword evidence="4 15" id="KW-0645">Protease</keyword>
<dbReference type="CDD" id="cd04280">
    <property type="entry name" value="ZnMc_astacin_like"/>
    <property type="match status" value="1"/>
</dbReference>
<feature type="binding site" evidence="15">
    <location>
        <position position="221"/>
    </location>
    <ligand>
        <name>Zn(2+)</name>
        <dbReference type="ChEBI" id="CHEBI:29105"/>
        <note>catalytic</note>
    </ligand>
</feature>
<keyword evidence="20" id="KW-1185">Reference proteome</keyword>
<evidence type="ECO:0000256" key="8">
    <source>
        <dbReference type="ARBA" id="ARBA00022833"/>
    </source>
</evidence>
<evidence type="ECO:0000256" key="2">
    <source>
        <dbReference type="ARBA" id="ARBA00022525"/>
    </source>
</evidence>
<dbReference type="Proteomes" id="UP001152747">
    <property type="component" value="Unassembled WGS sequence"/>
</dbReference>
<evidence type="ECO:0000256" key="16">
    <source>
        <dbReference type="RuleBase" id="RU361183"/>
    </source>
</evidence>
<keyword evidence="10" id="KW-0865">Zymogen</keyword>
<dbReference type="InterPro" id="IPR006026">
    <property type="entry name" value="Peptidase_Metallo"/>
</dbReference>
<keyword evidence="7 15" id="KW-0378">Hydrolase</keyword>
<dbReference type="InterPro" id="IPR035914">
    <property type="entry name" value="Sperma_CUB_dom_sf"/>
</dbReference>
<dbReference type="OrthoDB" id="5866228at2759"/>
<dbReference type="EMBL" id="CANHGI010000005">
    <property type="protein sequence ID" value="CAI5451687.1"/>
    <property type="molecule type" value="Genomic_DNA"/>
</dbReference>